<keyword evidence="3" id="KW-1185">Reference proteome</keyword>
<sequence length="257" mass="28575">MPPFGAPVVRLHSPTVHGSRKHQFVPIFTARRPLPVLSFLCSAACLEHSAAAFSPSQAVCLSFALFLLPNRRYSTVPIRDPAANRPEHISTHTNSTTSNTPNKRRSVLHVVAVSSKETVRTEFRAPGGRSSGFPLFTPNTLQDNATILVDTLLSIVLDTLAYHIDSDRISIYDCLHIYSYCCIRVCSSNSIYTFGNYTVSTAMGSATVMEDDLHRQKPTAKKEKRVEASSKVQGLASLPRMWNRSLCDELRRRISRL</sequence>
<evidence type="ECO:0000256" key="1">
    <source>
        <dbReference type="SAM" id="MobiDB-lite"/>
    </source>
</evidence>
<accession>A0A8H6UD29</accession>
<name>A0A8H6UD29_9EURO</name>
<organism evidence="2 3">
    <name type="scientific">Aspergillus hiratsukae</name>
    <dbReference type="NCBI Taxonomy" id="1194566"/>
    <lineage>
        <taxon>Eukaryota</taxon>
        <taxon>Fungi</taxon>
        <taxon>Dikarya</taxon>
        <taxon>Ascomycota</taxon>
        <taxon>Pezizomycotina</taxon>
        <taxon>Eurotiomycetes</taxon>
        <taxon>Eurotiomycetidae</taxon>
        <taxon>Eurotiales</taxon>
        <taxon>Aspergillaceae</taxon>
        <taxon>Aspergillus</taxon>
        <taxon>Aspergillus subgen. Fumigati</taxon>
    </lineage>
</organism>
<feature type="region of interest" description="Disordered" evidence="1">
    <location>
        <begin position="81"/>
        <end position="102"/>
    </location>
</feature>
<dbReference type="Proteomes" id="UP000630445">
    <property type="component" value="Unassembled WGS sequence"/>
</dbReference>
<protein>
    <submittedName>
        <fullName evidence="2">Uncharacterized protein</fullName>
    </submittedName>
</protein>
<reference evidence="2" key="1">
    <citation type="submission" date="2020-06" db="EMBL/GenBank/DDBJ databases">
        <title>Draft genome sequences of strains closely related to Aspergillus parafelis and Aspergillus hiratsukae.</title>
        <authorList>
            <person name="Dos Santos R.A.C."/>
            <person name="Rivero-Menendez O."/>
            <person name="Steenwyk J.L."/>
            <person name="Mead M.E."/>
            <person name="Goldman G.H."/>
            <person name="Alastruey-Izquierdo A."/>
            <person name="Rokas A."/>
        </authorList>
    </citation>
    <scope>NUCLEOTIDE SEQUENCE</scope>
    <source>
        <strain evidence="2">CNM-CM5793</strain>
    </source>
</reference>
<comment type="caution">
    <text evidence="2">The sequence shown here is derived from an EMBL/GenBank/DDBJ whole genome shotgun (WGS) entry which is preliminary data.</text>
</comment>
<dbReference type="AlphaFoldDB" id="A0A8H6UD29"/>
<evidence type="ECO:0000313" key="2">
    <source>
        <dbReference type="EMBL" id="KAF7121542.1"/>
    </source>
</evidence>
<gene>
    <name evidence="2" type="ORF">CNMCM5793_009012</name>
</gene>
<proteinExistence type="predicted"/>
<dbReference type="EMBL" id="JACBAD010002046">
    <property type="protein sequence ID" value="KAF7121542.1"/>
    <property type="molecule type" value="Genomic_DNA"/>
</dbReference>
<evidence type="ECO:0000313" key="3">
    <source>
        <dbReference type="Proteomes" id="UP000630445"/>
    </source>
</evidence>
<feature type="compositionally biased region" description="Low complexity" evidence="1">
    <location>
        <begin position="91"/>
        <end position="101"/>
    </location>
</feature>